<dbReference type="PANTHER" id="PTHR43790">
    <property type="entry name" value="CARBOHYDRATE TRANSPORT ATP-BINDING PROTEIN MG119-RELATED"/>
    <property type="match status" value="1"/>
</dbReference>
<dbReference type="InterPro" id="IPR003593">
    <property type="entry name" value="AAA+_ATPase"/>
</dbReference>
<evidence type="ECO:0000256" key="5">
    <source>
        <dbReference type="SAM" id="MobiDB-lite"/>
    </source>
</evidence>
<keyword evidence="3" id="KW-0547">Nucleotide-binding</keyword>
<evidence type="ECO:0000313" key="8">
    <source>
        <dbReference type="Proteomes" id="UP001501676"/>
    </source>
</evidence>
<dbReference type="PROSITE" id="PS00211">
    <property type="entry name" value="ABC_TRANSPORTER_1"/>
    <property type="match status" value="1"/>
</dbReference>
<dbReference type="PANTHER" id="PTHR43790:SF9">
    <property type="entry name" value="GALACTOFURANOSE TRANSPORTER ATP-BINDING PROTEIN YTFR"/>
    <property type="match status" value="1"/>
</dbReference>
<keyword evidence="2" id="KW-0677">Repeat</keyword>
<feature type="region of interest" description="Disordered" evidence="5">
    <location>
        <begin position="1"/>
        <end position="71"/>
    </location>
</feature>
<evidence type="ECO:0000256" key="2">
    <source>
        <dbReference type="ARBA" id="ARBA00022737"/>
    </source>
</evidence>
<dbReference type="GO" id="GO:0005524">
    <property type="term" value="F:ATP binding"/>
    <property type="evidence" value="ECO:0007669"/>
    <property type="project" value="UniProtKB-KW"/>
</dbReference>
<evidence type="ECO:0000259" key="6">
    <source>
        <dbReference type="PROSITE" id="PS50893"/>
    </source>
</evidence>
<sequence length="643" mass="67041">MSRGADPFDPASASAPVDPVTGRPVPAERSADDPPVDGGPVPVDAPDGAPLAGSASEVPAPVDAPAGTGTDAREPVLELTGVSKAFGPVQALNDVSLRLIPGEVHCLAGENGAGKSTLIRVLTGALRRDRGEYRIDGAEVTTATPAALRTAGVQAVYQELSLLPHLSVAENLFMGRLPARRGLLDSRRLRRRAREALTEVGLGDLDPDTAVEQLSAATKQLVEIAKVLTAESVKVIVFDEPTTALTESESARLLDHIRRLREQGVAMLYVTHRLEEMFEIGDRVTVLRDGGLSETGPMADYDENRLIAAMVGREVTSLYPEQHRETSDDAPLLRVRGLRRTADGPSIDLDVRPGEIVGIGGLLGSGRSELLLAIFGAERIVAGEIQVDGRTVRPTGPRAMMNSGIGLLTEDRKVLGLLPELSIRENVTIASLRRASRNGLLPGKAQAADADRLLDSLRLRAGSYDQPVSTLSGGNQQKVLLARWLLTEPKVLAFDEPTKGIDVGAKGELYDVIGDLAQRGLGIVVVSSYLPELIGLADRIIVLRDGAIAGELPAGASEEDVLRLASGGAGEAPSDGRGPASAAAPETAPGGGPAGGSAPTEHASDVRTDAGDDDGADPRAGTRGTPAPNPGSPTDPQGDRHGA</sequence>
<accession>A0ABP6T603</accession>
<gene>
    <name evidence="7" type="ORF">GCM10020369_58920</name>
</gene>
<dbReference type="InterPro" id="IPR027417">
    <property type="entry name" value="P-loop_NTPase"/>
</dbReference>
<dbReference type="InterPro" id="IPR003439">
    <property type="entry name" value="ABC_transporter-like_ATP-bd"/>
</dbReference>
<keyword evidence="8" id="KW-1185">Reference proteome</keyword>
<proteinExistence type="predicted"/>
<dbReference type="RefSeq" id="WP_345731507.1">
    <property type="nucleotide sequence ID" value="NZ_BAAAYN010000043.1"/>
</dbReference>
<evidence type="ECO:0000256" key="1">
    <source>
        <dbReference type="ARBA" id="ARBA00022448"/>
    </source>
</evidence>
<feature type="compositionally biased region" description="Low complexity" evidence="5">
    <location>
        <begin position="578"/>
        <end position="588"/>
    </location>
</feature>
<feature type="domain" description="ABC transporter" evidence="6">
    <location>
        <begin position="77"/>
        <end position="314"/>
    </location>
</feature>
<comment type="caution">
    <text evidence="7">The sequence shown here is derived from an EMBL/GenBank/DDBJ whole genome shotgun (WGS) entry which is preliminary data.</text>
</comment>
<evidence type="ECO:0000256" key="3">
    <source>
        <dbReference type="ARBA" id="ARBA00022741"/>
    </source>
</evidence>
<dbReference type="SMART" id="SM00382">
    <property type="entry name" value="AAA"/>
    <property type="match status" value="2"/>
</dbReference>
<organism evidence="7 8">
    <name type="scientific">Cryptosporangium minutisporangium</name>
    <dbReference type="NCBI Taxonomy" id="113569"/>
    <lineage>
        <taxon>Bacteria</taxon>
        <taxon>Bacillati</taxon>
        <taxon>Actinomycetota</taxon>
        <taxon>Actinomycetes</taxon>
        <taxon>Cryptosporangiales</taxon>
        <taxon>Cryptosporangiaceae</taxon>
        <taxon>Cryptosporangium</taxon>
    </lineage>
</organism>
<keyword evidence="4 7" id="KW-0067">ATP-binding</keyword>
<dbReference type="InterPro" id="IPR017871">
    <property type="entry name" value="ABC_transporter-like_CS"/>
</dbReference>
<dbReference type="PROSITE" id="PS50893">
    <property type="entry name" value="ABC_TRANSPORTER_2"/>
    <property type="match status" value="2"/>
</dbReference>
<feature type="compositionally biased region" description="Low complexity" evidence="5">
    <location>
        <begin position="1"/>
        <end position="20"/>
    </location>
</feature>
<feature type="domain" description="ABC transporter" evidence="6">
    <location>
        <begin position="327"/>
        <end position="570"/>
    </location>
</feature>
<dbReference type="CDD" id="cd03216">
    <property type="entry name" value="ABC_Carb_Monos_I"/>
    <property type="match status" value="1"/>
</dbReference>
<dbReference type="CDD" id="cd03215">
    <property type="entry name" value="ABC_Carb_Monos_II"/>
    <property type="match status" value="1"/>
</dbReference>
<dbReference type="SUPFAM" id="SSF52540">
    <property type="entry name" value="P-loop containing nucleoside triphosphate hydrolases"/>
    <property type="match status" value="2"/>
</dbReference>
<dbReference type="Pfam" id="PF00005">
    <property type="entry name" value="ABC_tran"/>
    <property type="match status" value="2"/>
</dbReference>
<feature type="compositionally biased region" description="Low complexity" evidence="5">
    <location>
        <begin position="36"/>
        <end position="50"/>
    </location>
</feature>
<protein>
    <submittedName>
        <fullName evidence="7">Sugar ABC transporter ATP-binding protein</fullName>
    </submittedName>
</protein>
<name>A0ABP6T603_9ACTN</name>
<evidence type="ECO:0000256" key="4">
    <source>
        <dbReference type="ARBA" id="ARBA00022840"/>
    </source>
</evidence>
<dbReference type="InterPro" id="IPR050107">
    <property type="entry name" value="ABC_carbohydrate_import_ATPase"/>
</dbReference>
<evidence type="ECO:0000313" key="7">
    <source>
        <dbReference type="EMBL" id="GAA3393428.1"/>
    </source>
</evidence>
<keyword evidence="1" id="KW-0813">Transport</keyword>
<dbReference type="Gene3D" id="3.40.50.300">
    <property type="entry name" value="P-loop containing nucleotide triphosphate hydrolases"/>
    <property type="match status" value="2"/>
</dbReference>
<dbReference type="EMBL" id="BAAAYN010000043">
    <property type="protein sequence ID" value="GAA3393428.1"/>
    <property type="molecule type" value="Genomic_DNA"/>
</dbReference>
<feature type="region of interest" description="Disordered" evidence="5">
    <location>
        <begin position="566"/>
        <end position="643"/>
    </location>
</feature>
<dbReference type="Proteomes" id="UP001501676">
    <property type="component" value="Unassembled WGS sequence"/>
</dbReference>
<reference evidence="8" key="1">
    <citation type="journal article" date="2019" name="Int. J. Syst. Evol. Microbiol.">
        <title>The Global Catalogue of Microorganisms (GCM) 10K type strain sequencing project: providing services to taxonomists for standard genome sequencing and annotation.</title>
        <authorList>
            <consortium name="The Broad Institute Genomics Platform"/>
            <consortium name="The Broad Institute Genome Sequencing Center for Infectious Disease"/>
            <person name="Wu L."/>
            <person name="Ma J."/>
        </authorList>
    </citation>
    <scope>NUCLEOTIDE SEQUENCE [LARGE SCALE GENOMIC DNA]</scope>
    <source>
        <strain evidence="8">JCM 9458</strain>
    </source>
</reference>